<feature type="domain" description="Excalibur calcium-binding" evidence="4">
    <location>
        <begin position="230"/>
        <end position="264"/>
    </location>
</feature>
<gene>
    <name evidence="5" type="ORF">SAMN05216266_101788</name>
</gene>
<keyword evidence="6" id="KW-1185">Reference proteome</keyword>
<dbReference type="Proteomes" id="UP000243799">
    <property type="component" value="Unassembled WGS sequence"/>
</dbReference>
<proteinExistence type="predicted"/>
<dbReference type="RefSeq" id="WP_091669345.1">
    <property type="nucleotide sequence ID" value="NZ_FOKG01000001.1"/>
</dbReference>
<dbReference type="Pfam" id="PF05901">
    <property type="entry name" value="Excalibur"/>
    <property type="match status" value="1"/>
</dbReference>
<keyword evidence="2" id="KW-0812">Transmembrane</keyword>
<organism evidence="5 6">
    <name type="scientific">Amycolatopsis marina</name>
    <dbReference type="NCBI Taxonomy" id="490629"/>
    <lineage>
        <taxon>Bacteria</taxon>
        <taxon>Bacillati</taxon>
        <taxon>Actinomycetota</taxon>
        <taxon>Actinomycetes</taxon>
        <taxon>Pseudonocardiales</taxon>
        <taxon>Pseudonocardiaceae</taxon>
        <taxon>Amycolatopsis</taxon>
    </lineage>
</organism>
<name>A0A1I0W7Q6_9PSEU</name>
<protein>
    <submittedName>
        <fullName evidence="5">Excalibur calcium-binding domain-containing protein</fullName>
    </submittedName>
</protein>
<sequence>MKKTLFALFAALALLLLSTPGASAKPVPGNVTVTAEPGAECGTAVVTLINTTDYYFGATYASTVTPTNGSGDKLAVDNRAGRELDGDHSRLMKFAEDEGAKRQAIVTVWVMEGAEQDNYKDDTNLLPSAFDEVIVNTDCLPNPGDDCSVGEAPGTVGDDGMCVPKPRPGDDCVTEDGADGTLDDDLTCVPTPEPISTTPPTRVTDQTTTAPAVPSTTTPAGGSTLGFQDKDCGELTTQEARSLLAQDRTDPHHLDADNDGEPCEIDQVSFATGNLAATGVSGVGWMVPLGVLLIATGVGAVLLPYLRRN</sequence>
<reference evidence="6" key="1">
    <citation type="submission" date="2016-10" db="EMBL/GenBank/DDBJ databases">
        <authorList>
            <person name="Varghese N."/>
            <person name="Submissions S."/>
        </authorList>
    </citation>
    <scope>NUCLEOTIDE SEQUENCE [LARGE SCALE GENOMIC DNA]</scope>
    <source>
        <strain evidence="6">CGMCC 4.3568</strain>
    </source>
</reference>
<evidence type="ECO:0000256" key="1">
    <source>
        <dbReference type="SAM" id="MobiDB-lite"/>
    </source>
</evidence>
<evidence type="ECO:0000259" key="4">
    <source>
        <dbReference type="Pfam" id="PF05901"/>
    </source>
</evidence>
<feature type="chain" id="PRO_5017287739" evidence="3">
    <location>
        <begin position="25"/>
        <end position="309"/>
    </location>
</feature>
<dbReference type="AlphaFoldDB" id="A0A1I0W7Q6"/>
<evidence type="ECO:0000256" key="2">
    <source>
        <dbReference type="SAM" id="Phobius"/>
    </source>
</evidence>
<dbReference type="OrthoDB" id="5681216at2"/>
<feature type="transmembrane region" description="Helical" evidence="2">
    <location>
        <begin position="285"/>
        <end position="306"/>
    </location>
</feature>
<dbReference type="InterPro" id="IPR008613">
    <property type="entry name" value="Excalibur_Ca-bd_domain"/>
</dbReference>
<feature type="signal peptide" evidence="3">
    <location>
        <begin position="1"/>
        <end position="24"/>
    </location>
</feature>
<dbReference type="EMBL" id="FOKG01000001">
    <property type="protein sequence ID" value="SFA84300.1"/>
    <property type="molecule type" value="Genomic_DNA"/>
</dbReference>
<evidence type="ECO:0000313" key="5">
    <source>
        <dbReference type="EMBL" id="SFA84300.1"/>
    </source>
</evidence>
<accession>A0A1I0W7Q6</accession>
<keyword evidence="3" id="KW-0732">Signal</keyword>
<keyword evidence="2" id="KW-1133">Transmembrane helix</keyword>
<evidence type="ECO:0000313" key="6">
    <source>
        <dbReference type="Proteomes" id="UP000243799"/>
    </source>
</evidence>
<feature type="region of interest" description="Disordered" evidence="1">
    <location>
        <begin position="181"/>
        <end position="227"/>
    </location>
</feature>
<keyword evidence="2" id="KW-0472">Membrane</keyword>
<feature type="compositionally biased region" description="Low complexity" evidence="1">
    <location>
        <begin position="194"/>
        <end position="220"/>
    </location>
</feature>
<evidence type="ECO:0000256" key="3">
    <source>
        <dbReference type="SAM" id="SignalP"/>
    </source>
</evidence>